<dbReference type="Gene3D" id="3.40.190.80">
    <property type="match status" value="1"/>
</dbReference>
<comment type="caution">
    <text evidence="11">The sequence shown here is derived from an EMBL/GenBank/DDBJ whole genome shotgun (WGS) entry which is preliminary data.</text>
</comment>
<feature type="binding site" evidence="10">
    <location>
        <position position="105"/>
    </location>
    <ligand>
        <name>Mg(2+)</name>
        <dbReference type="ChEBI" id="CHEBI:18420"/>
        <label>1</label>
        <note>catalytic</note>
    </ligand>
</feature>
<comment type="function">
    <text evidence="9">Converts adenosine-3',5'-bisphosphate (PAP) to AMP.</text>
</comment>
<organism evidence="11 12">
    <name type="scientific">Paraferrimonas sedimenticola</name>
    <dbReference type="NCBI Taxonomy" id="375674"/>
    <lineage>
        <taxon>Bacteria</taxon>
        <taxon>Pseudomonadati</taxon>
        <taxon>Pseudomonadota</taxon>
        <taxon>Gammaproteobacteria</taxon>
        <taxon>Alteromonadales</taxon>
        <taxon>Ferrimonadaceae</taxon>
        <taxon>Paraferrimonas</taxon>
    </lineage>
</organism>
<dbReference type="PROSITE" id="PS00629">
    <property type="entry name" value="IMP_1"/>
    <property type="match status" value="1"/>
</dbReference>
<feature type="binding site" evidence="10">
    <location>
        <position position="104"/>
    </location>
    <ligand>
        <name>Mg(2+)</name>
        <dbReference type="ChEBI" id="CHEBI:18420"/>
        <label>1</label>
        <note>catalytic</note>
    </ligand>
</feature>
<evidence type="ECO:0000313" key="12">
    <source>
        <dbReference type="Proteomes" id="UP001161422"/>
    </source>
</evidence>
<comment type="similarity">
    <text evidence="2 9">Belongs to the inositol monophosphatase superfamily. CysQ family.</text>
</comment>
<dbReference type="EC" id="3.1.3.7" evidence="9"/>
<keyword evidence="6 9" id="KW-0378">Hydrolase</keyword>
<dbReference type="PANTHER" id="PTHR43028:SF5">
    <property type="entry name" value="3'(2'),5'-BISPHOSPHATE NUCLEOTIDASE 1"/>
    <property type="match status" value="1"/>
</dbReference>
<dbReference type="Gene3D" id="3.30.540.10">
    <property type="entry name" value="Fructose-1,6-Bisphosphatase, subunit A, domain 1"/>
    <property type="match status" value="1"/>
</dbReference>
<evidence type="ECO:0000256" key="1">
    <source>
        <dbReference type="ARBA" id="ARBA00001625"/>
    </source>
</evidence>
<keyword evidence="5 9" id="KW-0479">Metal-binding</keyword>
<dbReference type="PRINTS" id="PR00377">
    <property type="entry name" value="IMPHPHTASES"/>
</dbReference>
<keyword evidence="4 9" id="KW-0997">Cell inner membrane</keyword>
<dbReference type="AlphaFoldDB" id="A0AA37RXY3"/>
<keyword evidence="8 9" id="KW-0472">Membrane</keyword>
<keyword evidence="12" id="KW-1185">Reference proteome</keyword>
<dbReference type="InterPro" id="IPR020550">
    <property type="entry name" value="Inositol_monophosphatase_CS"/>
</dbReference>
<protein>
    <recommendedName>
        <fullName evidence="9">3'(2'),5'-bisphosphate nucleotidase CysQ</fullName>
        <ecNumber evidence="9">3.1.3.7</ecNumber>
    </recommendedName>
    <alternativeName>
        <fullName evidence="9">3'(2'),5-bisphosphonucleoside 3'(2')-phosphohydrolase</fullName>
    </alternativeName>
    <alternativeName>
        <fullName evidence="9">3'-phosphoadenosine 5'-phosphate phosphatase</fullName>
        <shortName evidence="9">PAP phosphatase</shortName>
    </alternativeName>
</protein>
<dbReference type="PANTHER" id="PTHR43028">
    <property type="entry name" value="3'(2'),5'-BISPHOSPHATE NUCLEOTIDASE 1"/>
    <property type="match status" value="1"/>
</dbReference>
<dbReference type="GO" id="GO:0046854">
    <property type="term" value="P:phosphatidylinositol phosphate biosynthetic process"/>
    <property type="evidence" value="ECO:0007669"/>
    <property type="project" value="InterPro"/>
</dbReference>
<feature type="binding site" evidence="10">
    <location>
        <position position="228"/>
    </location>
    <ligand>
        <name>Mg(2+)</name>
        <dbReference type="ChEBI" id="CHEBI:18420"/>
        <label>1</label>
        <note>catalytic</note>
    </ligand>
</feature>
<evidence type="ECO:0000256" key="4">
    <source>
        <dbReference type="ARBA" id="ARBA00022519"/>
    </source>
</evidence>
<dbReference type="SUPFAM" id="SSF56655">
    <property type="entry name" value="Carbohydrate phosphatase"/>
    <property type="match status" value="1"/>
</dbReference>
<dbReference type="HAMAP" id="MF_02095">
    <property type="entry name" value="CysQ"/>
    <property type="match status" value="1"/>
</dbReference>
<accession>A0AA37RXY3</accession>
<comment type="subcellular location">
    <subcellularLocation>
        <location evidence="9">Cell inner membrane</location>
        <topology evidence="9">Peripheral membrane protein</topology>
        <orientation evidence="9">Cytoplasmic side</orientation>
    </subcellularLocation>
</comment>
<evidence type="ECO:0000256" key="9">
    <source>
        <dbReference type="HAMAP-Rule" id="MF_02095"/>
    </source>
</evidence>
<dbReference type="InterPro" id="IPR000760">
    <property type="entry name" value="Inositol_monophosphatase-like"/>
</dbReference>
<feature type="binding site" evidence="9">
    <location>
        <position position="102"/>
    </location>
    <ligand>
        <name>Mg(2+)</name>
        <dbReference type="ChEBI" id="CHEBI:18420"/>
        <label>2</label>
    </ligand>
</feature>
<name>A0AA37RXY3_9GAMM</name>
<dbReference type="Proteomes" id="UP001161422">
    <property type="component" value="Unassembled WGS sequence"/>
</dbReference>
<keyword evidence="7 9" id="KW-0460">Magnesium</keyword>
<feature type="binding site" evidence="9">
    <location>
        <position position="81"/>
    </location>
    <ligand>
        <name>Mg(2+)</name>
        <dbReference type="ChEBI" id="CHEBI:18420"/>
        <label>1</label>
    </ligand>
</feature>
<evidence type="ECO:0000256" key="2">
    <source>
        <dbReference type="ARBA" id="ARBA00005289"/>
    </source>
</evidence>
<feature type="binding site" evidence="9">
    <location>
        <position position="102"/>
    </location>
    <ligand>
        <name>Mg(2+)</name>
        <dbReference type="ChEBI" id="CHEBI:18420"/>
        <label>1</label>
    </ligand>
</feature>
<dbReference type="NCBIfam" id="TIGR01331">
    <property type="entry name" value="bisphos_cysQ"/>
    <property type="match status" value="1"/>
</dbReference>
<evidence type="ECO:0000256" key="8">
    <source>
        <dbReference type="ARBA" id="ARBA00023136"/>
    </source>
</evidence>
<feature type="binding site" evidence="9">
    <location>
        <position position="105"/>
    </location>
    <ligand>
        <name>Mg(2+)</name>
        <dbReference type="ChEBI" id="CHEBI:18420"/>
        <label>2</label>
    </ligand>
</feature>
<dbReference type="GO" id="GO:0000103">
    <property type="term" value="P:sulfate assimilation"/>
    <property type="evidence" value="ECO:0007669"/>
    <property type="project" value="TreeGrafter"/>
</dbReference>
<dbReference type="CDD" id="cd01638">
    <property type="entry name" value="CysQ"/>
    <property type="match status" value="1"/>
</dbReference>
<evidence type="ECO:0000313" key="11">
    <source>
        <dbReference type="EMBL" id="GLP96944.1"/>
    </source>
</evidence>
<feature type="binding site" evidence="9">
    <location>
        <begin position="104"/>
        <end position="107"/>
    </location>
    <ligand>
        <name>substrate</name>
    </ligand>
</feature>
<proteinExistence type="inferred from homology"/>
<evidence type="ECO:0000256" key="6">
    <source>
        <dbReference type="ARBA" id="ARBA00022801"/>
    </source>
</evidence>
<feature type="binding site" evidence="9">
    <location>
        <position position="104"/>
    </location>
    <ligand>
        <name>Mg(2+)</name>
        <dbReference type="ChEBI" id="CHEBI:18420"/>
        <label>1</label>
    </ligand>
</feature>
<feature type="binding site" evidence="9">
    <location>
        <position position="81"/>
    </location>
    <ligand>
        <name>substrate</name>
    </ligand>
</feature>
<dbReference type="InterPro" id="IPR050725">
    <property type="entry name" value="CysQ/Inositol_MonoPase"/>
</dbReference>
<evidence type="ECO:0000256" key="5">
    <source>
        <dbReference type="ARBA" id="ARBA00022723"/>
    </source>
</evidence>
<feature type="binding site" evidence="10">
    <location>
        <position position="102"/>
    </location>
    <ligand>
        <name>Mg(2+)</name>
        <dbReference type="ChEBI" id="CHEBI:18420"/>
        <label>1</label>
        <note>catalytic</note>
    </ligand>
</feature>
<dbReference type="EMBL" id="BSNC01000005">
    <property type="protein sequence ID" value="GLP96944.1"/>
    <property type="molecule type" value="Genomic_DNA"/>
</dbReference>
<dbReference type="GO" id="GO:0005886">
    <property type="term" value="C:plasma membrane"/>
    <property type="evidence" value="ECO:0007669"/>
    <property type="project" value="UniProtKB-SubCell"/>
</dbReference>
<feature type="binding site" evidence="9">
    <location>
        <position position="228"/>
    </location>
    <ligand>
        <name>substrate</name>
    </ligand>
</feature>
<feature type="binding site" evidence="10">
    <location>
        <position position="81"/>
    </location>
    <ligand>
        <name>Mg(2+)</name>
        <dbReference type="ChEBI" id="CHEBI:18420"/>
        <label>1</label>
        <note>catalytic</note>
    </ligand>
</feature>
<dbReference type="GO" id="GO:0050427">
    <property type="term" value="P:3'-phosphoadenosine 5'-phosphosulfate metabolic process"/>
    <property type="evidence" value="ECO:0007669"/>
    <property type="project" value="TreeGrafter"/>
</dbReference>
<dbReference type="GO" id="GO:0008441">
    <property type="term" value="F:3'(2'),5'-bisphosphate nucleotidase activity"/>
    <property type="evidence" value="ECO:0007669"/>
    <property type="project" value="UniProtKB-UniRule"/>
</dbReference>
<dbReference type="PROSITE" id="PS00630">
    <property type="entry name" value="IMP_2"/>
    <property type="match status" value="1"/>
</dbReference>
<evidence type="ECO:0000256" key="10">
    <source>
        <dbReference type="PIRSR" id="PIRSR600760-2"/>
    </source>
</evidence>
<dbReference type="InterPro" id="IPR006240">
    <property type="entry name" value="CysQ"/>
</dbReference>
<comment type="cofactor">
    <cofactor evidence="9 10">
        <name>Mg(2+)</name>
        <dbReference type="ChEBI" id="CHEBI:18420"/>
    </cofactor>
</comment>
<reference evidence="11" key="1">
    <citation type="journal article" date="2014" name="Int. J. Syst. Evol. Microbiol.">
        <title>Complete genome sequence of Corynebacterium casei LMG S-19264T (=DSM 44701T), isolated from a smear-ripened cheese.</title>
        <authorList>
            <consortium name="US DOE Joint Genome Institute (JGI-PGF)"/>
            <person name="Walter F."/>
            <person name="Albersmeier A."/>
            <person name="Kalinowski J."/>
            <person name="Ruckert C."/>
        </authorList>
    </citation>
    <scope>NUCLEOTIDE SEQUENCE</scope>
    <source>
        <strain evidence="11">NBRC 101628</strain>
    </source>
</reference>
<dbReference type="Pfam" id="PF00459">
    <property type="entry name" value="Inositol_P"/>
    <property type="match status" value="1"/>
</dbReference>
<sequence>MSGMDHKAQAPLVLSKALLESIRLLAQKAGEAAMGYYGDANAMGVQVKGDATPVTAADKAAHQVIVDGLMELTPSVPILSEEDEHQVPWGERSQWYQYWLIDPLDGTKEFIHGNGEFTVNIALIQAQAPVLGVVYAPALGLSYCGAESVSAYKVLASGESLSLPQTADVPSETRVLSSRSHPSPALSAYLERLTNPVSVPVGSSLKLCYLTDGQGDLYPRLGPTSEWDIAAGQAVVGACGGQVRVLDEHKNPSHPLGYNQSDSLLNPEFVAYLNPNKLPKSE</sequence>
<dbReference type="GO" id="GO:0000287">
    <property type="term" value="F:magnesium ion binding"/>
    <property type="evidence" value="ECO:0007669"/>
    <property type="project" value="UniProtKB-UniRule"/>
</dbReference>
<evidence type="ECO:0000256" key="3">
    <source>
        <dbReference type="ARBA" id="ARBA00022475"/>
    </source>
</evidence>
<evidence type="ECO:0000256" key="7">
    <source>
        <dbReference type="ARBA" id="ARBA00022842"/>
    </source>
</evidence>
<comment type="catalytic activity">
    <reaction evidence="1 9">
        <text>adenosine 3',5'-bisphosphate + H2O = AMP + phosphate</text>
        <dbReference type="Rhea" id="RHEA:10040"/>
        <dbReference type="ChEBI" id="CHEBI:15377"/>
        <dbReference type="ChEBI" id="CHEBI:43474"/>
        <dbReference type="ChEBI" id="CHEBI:58343"/>
        <dbReference type="ChEBI" id="CHEBI:456215"/>
        <dbReference type="EC" id="3.1.3.7"/>
    </reaction>
</comment>
<keyword evidence="3 9" id="KW-1003">Cell membrane</keyword>
<dbReference type="InterPro" id="IPR020583">
    <property type="entry name" value="Inositol_monoP_metal-BS"/>
</dbReference>
<gene>
    <name evidence="11" type="primary">cysQ_2</name>
    <name evidence="9" type="synonym">cysQ</name>
    <name evidence="11" type="ORF">GCM10007895_22500</name>
</gene>
<reference evidence="11" key="2">
    <citation type="submission" date="2023-01" db="EMBL/GenBank/DDBJ databases">
        <title>Draft genome sequence of Paraferrimonas sedimenticola strain NBRC 101628.</title>
        <authorList>
            <person name="Sun Q."/>
            <person name="Mori K."/>
        </authorList>
    </citation>
    <scope>NUCLEOTIDE SEQUENCE</scope>
    <source>
        <strain evidence="11">NBRC 101628</strain>
    </source>
</reference>
<feature type="binding site" evidence="9">
    <location>
        <position position="228"/>
    </location>
    <ligand>
        <name>Mg(2+)</name>
        <dbReference type="ChEBI" id="CHEBI:18420"/>
        <label>2</label>
    </ligand>
</feature>